<dbReference type="EMBL" id="CP010525">
    <property type="protein sequence ID" value="AJO24709.1"/>
    <property type="molecule type" value="Genomic_DNA"/>
</dbReference>
<evidence type="ECO:0000313" key="3">
    <source>
        <dbReference type="Proteomes" id="UP000032024"/>
    </source>
</evidence>
<dbReference type="Proteomes" id="UP000070376">
    <property type="component" value="Unassembled WGS sequence"/>
</dbReference>
<keyword evidence="3" id="KW-1185">Reference proteome</keyword>
<dbReference type="AlphaFoldDB" id="A0A0C5CD92"/>
<reference evidence="3" key="2">
    <citation type="submission" date="2015-01" db="EMBL/GenBank/DDBJ databases">
        <title>Comparative genome analysis of Bacillus coagulans HM-08, Clostridium butyricum HM-68, Bacillus subtilis HM-66 and Bacillus paralicheniformis BL-09.</title>
        <authorList>
            <person name="Zhang H."/>
        </authorList>
    </citation>
    <scope>NUCLEOTIDE SEQUENCE [LARGE SCALE GENOMIC DNA]</scope>
    <source>
        <strain evidence="3">HM-08</strain>
    </source>
</reference>
<sequence>MYFPVRLNEPRTPLVKDSAKQSPFSLNTMAGLFIKSCFLYSFYHIF</sequence>
<evidence type="ECO:0000313" key="1">
    <source>
        <dbReference type="EMBL" id="AJO24709.1"/>
    </source>
</evidence>
<protein>
    <submittedName>
        <fullName evidence="2">Uncharacterized protein</fullName>
    </submittedName>
</protein>
<evidence type="ECO:0000313" key="2">
    <source>
        <dbReference type="EMBL" id="KWZ81368.1"/>
    </source>
</evidence>
<gene>
    <name evidence="2" type="ORF">HMPREF3213_02052</name>
    <name evidence="1" type="ORF">SB48_HM08orf06218</name>
</gene>
<dbReference type="PATRIC" id="fig|1398.18.peg.3874"/>
<name>A0A0C5CD92_HEYCO</name>
<proteinExistence type="predicted"/>
<dbReference type="Proteomes" id="UP000032024">
    <property type="component" value="Chromosome"/>
</dbReference>
<reference evidence="2" key="3">
    <citation type="submission" date="2016-01" db="EMBL/GenBank/DDBJ databases">
        <authorList>
            <person name="Oliw E.H."/>
        </authorList>
    </citation>
    <scope>NUCLEOTIDE SEQUENCE [LARGE SCALE GENOMIC DNA]</scope>
    <source>
        <strain evidence="2">GED7749B</strain>
    </source>
</reference>
<evidence type="ECO:0000313" key="4">
    <source>
        <dbReference type="Proteomes" id="UP000070376"/>
    </source>
</evidence>
<dbReference type="EMBL" id="LRPN01000076">
    <property type="protein sequence ID" value="KWZ81368.1"/>
    <property type="molecule type" value="Genomic_DNA"/>
</dbReference>
<accession>A0A0C5CD92</accession>
<reference evidence="4" key="4">
    <citation type="submission" date="2016-01" db="EMBL/GenBank/DDBJ databases">
        <authorList>
            <person name="Mitreva M."/>
            <person name="Pepin K.H."/>
            <person name="Mihindukulasuriya K.A."/>
            <person name="Fulton R."/>
            <person name="Fronick C."/>
            <person name="O'Laughlin M."/>
            <person name="Miner T."/>
            <person name="Herter B."/>
            <person name="Rosa B.A."/>
            <person name="Cordes M."/>
            <person name="Tomlinson C."/>
            <person name="Wollam A."/>
            <person name="Palsikar V.B."/>
            <person name="Mardis E.R."/>
            <person name="Wilson R.K."/>
        </authorList>
    </citation>
    <scope>NUCLEOTIDE SEQUENCE [LARGE SCALE GENOMIC DNA]</scope>
    <source>
        <strain evidence="4">GED7749B</strain>
    </source>
</reference>
<reference evidence="1" key="1">
    <citation type="submission" date="2015-01" db="EMBL/GenBank/DDBJ databases">
        <title>Comparative genome analysis of Bacillus coagulans HM-08, Clostridium butyricum HM-68, Bacillus subtilis HM-66 and Bacillus licheniformis BL-09.</title>
        <authorList>
            <person name="Zhang H."/>
        </authorList>
    </citation>
    <scope>NUCLEOTIDE SEQUENCE [LARGE SCALE GENOMIC DNA]</scope>
    <source>
        <strain evidence="1">HM-08</strain>
    </source>
</reference>
<organism evidence="2 4">
    <name type="scientific">Heyndrickxia coagulans</name>
    <name type="common">Weizmannia coagulans</name>
    <dbReference type="NCBI Taxonomy" id="1398"/>
    <lineage>
        <taxon>Bacteria</taxon>
        <taxon>Bacillati</taxon>
        <taxon>Bacillota</taxon>
        <taxon>Bacilli</taxon>
        <taxon>Bacillales</taxon>
        <taxon>Bacillaceae</taxon>
        <taxon>Heyndrickxia</taxon>
    </lineage>
</organism>